<proteinExistence type="predicted"/>
<dbReference type="Proteomes" id="UP001172386">
    <property type="component" value="Unassembled WGS sequence"/>
</dbReference>
<evidence type="ECO:0000313" key="2">
    <source>
        <dbReference type="Proteomes" id="UP001172386"/>
    </source>
</evidence>
<protein>
    <submittedName>
        <fullName evidence="1">Uncharacterized protein</fullName>
    </submittedName>
</protein>
<comment type="caution">
    <text evidence="1">The sequence shown here is derived from an EMBL/GenBank/DDBJ whole genome shotgun (WGS) entry which is preliminary data.</text>
</comment>
<reference evidence="1" key="1">
    <citation type="submission" date="2022-10" db="EMBL/GenBank/DDBJ databases">
        <title>Culturing micro-colonial fungi from biological soil crusts in the Mojave desert and describing Neophaeococcomyces mojavensis, and introducing the new genera and species Taxawa tesnikishii.</title>
        <authorList>
            <person name="Kurbessoian T."/>
            <person name="Stajich J.E."/>
        </authorList>
    </citation>
    <scope>NUCLEOTIDE SEQUENCE</scope>
    <source>
        <strain evidence="1">JES_112</strain>
    </source>
</reference>
<gene>
    <name evidence="1" type="ORF">H2198_001440</name>
</gene>
<organism evidence="1 2">
    <name type="scientific">Neophaeococcomyces mojaviensis</name>
    <dbReference type="NCBI Taxonomy" id="3383035"/>
    <lineage>
        <taxon>Eukaryota</taxon>
        <taxon>Fungi</taxon>
        <taxon>Dikarya</taxon>
        <taxon>Ascomycota</taxon>
        <taxon>Pezizomycotina</taxon>
        <taxon>Eurotiomycetes</taxon>
        <taxon>Chaetothyriomycetidae</taxon>
        <taxon>Chaetothyriales</taxon>
        <taxon>Chaetothyriales incertae sedis</taxon>
        <taxon>Neophaeococcomyces</taxon>
    </lineage>
</organism>
<evidence type="ECO:0000313" key="1">
    <source>
        <dbReference type="EMBL" id="KAJ9662306.1"/>
    </source>
</evidence>
<keyword evidence="2" id="KW-1185">Reference proteome</keyword>
<sequence>MDERAAPRLQRTPSRQDGVPSSQVVDMEGKHGHLGNTIFPDSTNQSSKSTSSTTEGGDVEKTAEDSKNTPQTQNPQSDLVEFEGPDDPGNPKNWSRRKRWVITVAGSMLTFTVTFASSIFSVAINPVAEEYNIGTVTSTLGVSLFLVGFILGPIIFGPMSEAYGRKIPLLSGFVIFAIFQIPVAVAQNVETIMLGRFLSGFAASSPLAVVGGLMSDVWEPIDRAYAICCFASGGFAGPVAGPIVGGFIVDSYLGWRWTAWITLILAAATGLFGLFAIPETSAPRILQLRARRLRFETGNWALHAKADENPVTRKTIVSVYLIRPFVMFVQEPILALVTAYMSFIYGVLYLLFEAYPVSFQEERGWNAGIGSLPFLPFLFGIALGACGIAYSTRTNFTRAYIKHGKTIPEERLPPMIVGAIVLPIGLFWYAWTSSPHITWVPQVLSSAALGGGTMVAFWQGVNYIIDCYGFYSNSAIAVNTFIRSIFGAAFPLFAHDMYKRLGVAWATSLLGFICVAFAPVPILFYYYGARIRQKSRFTPTA</sequence>
<accession>A0ACC3AGW4</accession>
<name>A0ACC3AGW4_9EURO</name>
<dbReference type="EMBL" id="JAPDRQ010000016">
    <property type="protein sequence ID" value="KAJ9662306.1"/>
    <property type="molecule type" value="Genomic_DNA"/>
</dbReference>